<sequence>MEFRLQIGLLLASFISVIFVLRCVVKNKMNIHYSMIWILWGIGMITFSVFPQIIYSISEILSVQVPVNTVFLIMIFLLYCLTFYIYLKLSKHNEEIINLNYEIALLKKKVEELLVQKND</sequence>
<proteinExistence type="predicted"/>
<evidence type="ECO:0000313" key="3">
    <source>
        <dbReference type="EMBL" id="MSA89613.1"/>
    </source>
</evidence>
<dbReference type="EMBL" id="WKPJ01000013">
    <property type="protein sequence ID" value="MSA89613.1"/>
    <property type="molecule type" value="Genomic_DNA"/>
</dbReference>
<evidence type="ECO:0000313" key="5">
    <source>
        <dbReference type="Proteomes" id="UP000433575"/>
    </source>
</evidence>
<gene>
    <name evidence="4" type="ORF">GKD88_09575</name>
    <name evidence="3" type="ORF">GKE08_09775</name>
</gene>
<feature type="coiled-coil region" evidence="1">
    <location>
        <begin position="89"/>
        <end position="116"/>
    </location>
</feature>
<dbReference type="Pfam" id="PF10066">
    <property type="entry name" value="DUF2304"/>
    <property type="match status" value="1"/>
</dbReference>
<dbReference type="Proteomes" id="UP000433575">
    <property type="component" value="Unassembled WGS sequence"/>
</dbReference>
<feature type="transmembrane region" description="Helical" evidence="2">
    <location>
        <begin position="37"/>
        <end position="57"/>
    </location>
</feature>
<keyword evidence="2" id="KW-0812">Transmembrane</keyword>
<dbReference type="Proteomes" id="UP000480929">
    <property type="component" value="Unassembled WGS sequence"/>
</dbReference>
<keyword evidence="2" id="KW-0472">Membrane</keyword>
<dbReference type="EMBL" id="WKPI01000015">
    <property type="protein sequence ID" value="MSC33368.1"/>
    <property type="molecule type" value="Genomic_DNA"/>
</dbReference>
<keyword evidence="1" id="KW-0175">Coiled coil</keyword>
<dbReference type="OrthoDB" id="2237501at2"/>
<feature type="transmembrane region" description="Helical" evidence="2">
    <location>
        <begin position="6"/>
        <end position="25"/>
    </location>
</feature>
<name>A0A6N7S6V8_9FIRM</name>
<evidence type="ECO:0000256" key="2">
    <source>
        <dbReference type="SAM" id="Phobius"/>
    </source>
</evidence>
<dbReference type="RefSeq" id="WP_154238863.1">
    <property type="nucleotide sequence ID" value="NZ_WKPI01000015.1"/>
</dbReference>
<protein>
    <submittedName>
        <fullName evidence="3">DUF2304 family protein</fullName>
    </submittedName>
</protein>
<keyword evidence="6" id="KW-1185">Reference proteome</keyword>
<accession>A0A6N7S6V8</accession>
<evidence type="ECO:0000256" key="1">
    <source>
        <dbReference type="SAM" id="Coils"/>
    </source>
</evidence>
<organism evidence="3 5">
    <name type="scientific">Holdemania massiliensis</name>
    <dbReference type="NCBI Taxonomy" id="1468449"/>
    <lineage>
        <taxon>Bacteria</taxon>
        <taxon>Bacillati</taxon>
        <taxon>Bacillota</taxon>
        <taxon>Erysipelotrichia</taxon>
        <taxon>Erysipelotrichales</taxon>
        <taxon>Erysipelotrichaceae</taxon>
        <taxon>Holdemania</taxon>
    </lineage>
</organism>
<feature type="transmembrane region" description="Helical" evidence="2">
    <location>
        <begin position="69"/>
        <end position="87"/>
    </location>
</feature>
<evidence type="ECO:0000313" key="4">
    <source>
        <dbReference type="EMBL" id="MSC33368.1"/>
    </source>
</evidence>
<comment type="caution">
    <text evidence="3">The sequence shown here is derived from an EMBL/GenBank/DDBJ whole genome shotgun (WGS) entry which is preliminary data.</text>
</comment>
<dbReference type="InterPro" id="IPR019277">
    <property type="entry name" value="DUF2304"/>
</dbReference>
<keyword evidence="2" id="KW-1133">Transmembrane helix</keyword>
<reference evidence="5 6" key="1">
    <citation type="journal article" date="2019" name="Nat. Med.">
        <title>A library of human gut bacterial isolates paired with longitudinal multiomics data enables mechanistic microbiome research.</title>
        <authorList>
            <person name="Poyet M."/>
            <person name="Groussin M."/>
            <person name="Gibbons S.M."/>
            <person name="Avila-Pacheco J."/>
            <person name="Jiang X."/>
            <person name="Kearney S.M."/>
            <person name="Perrotta A.R."/>
            <person name="Berdy B."/>
            <person name="Zhao S."/>
            <person name="Lieberman T.D."/>
            <person name="Swanson P.K."/>
            <person name="Smith M."/>
            <person name="Roesemann S."/>
            <person name="Alexander J.E."/>
            <person name="Rich S.A."/>
            <person name="Livny J."/>
            <person name="Vlamakis H."/>
            <person name="Clish C."/>
            <person name="Bullock K."/>
            <person name="Deik A."/>
            <person name="Scott J."/>
            <person name="Pierce K.A."/>
            <person name="Xavier R.J."/>
            <person name="Alm E.J."/>
        </authorList>
    </citation>
    <scope>NUCLEOTIDE SEQUENCE [LARGE SCALE GENOMIC DNA]</scope>
    <source>
        <strain evidence="3 5">BIOML-A4</strain>
        <strain evidence="4 6">BIOML-A5</strain>
    </source>
</reference>
<evidence type="ECO:0000313" key="6">
    <source>
        <dbReference type="Proteomes" id="UP000480929"/>
    </source>
</evidence>
<dbReference type="AlphaFoldDB" id="A0A6N7S6V8"/>